<evidence type="ECO:0000313" key="1">
    <source>
        <dbReference type="EMBL" id="MFC4506019.1"/>
    </source>
</evidence>
<protein>
    <submittedName>
        <fullName evidence="1">Uncharacterized protein</fullName>
    </submittedName>
</protein>
<name>A0ABV9B2X0_9ACTN</name>
<proteinExistence type="predicted"/>
<dbReference type="RefSeq" id="WP_381183381.1">
    <property type="nucleotide sequence ID" value="NZ_JBHSFK010000039.1"/>
</dbReference>
<sequence>MTRTWTLELAKIDVTVNALVPTALTRMGAGMPRSADDVATVIVYLASKESAGMTGQAIAAGDDRIARWTRPGEVADQLRPSGWTTSSVSELFAGAYADRPQDFRPAPFGLEAIGSI</sequence>
<reference evidence="2" key="1">
    <citation type="journal article" date="2019" name="Int. J. Syst. Evol. Microbiol.">
        <title>The Global Catalogue of Microorganisms (GCM) 10K type strain sequencing project: providing services to taxonomists for standard genome sequencing and annotation.</title>
        <authorList>
            <consortium name="The Broad Institute Genomics Platform"/>
            <consortium name="The Broad Institute Genome Sequencing Center for Infectious Disease"/>
            <person name="Wu L."/>
            <person name="Ma J."/>
        </authorList>
    </citation>
    <scope>NUCLEOTIDE SEQUENCE [LARGE SCALE GENOMIC DNA]</scope>
    <source>
        <strain evidence="2">CGMCC 4.7177</strain>
    </source>
</reference>
<dbReference type="Proteomes" id="UP001595839">
    <property type="component" value="Unassembled WGS sequence"/>
</dbReference>
<gene>
    <name evidence="1" type="ORF">ACFPIH_42340</name>
</gene>
<organism evidence="1 2">
    <name type="scientific">Streptomyces vulcanius</name>
    <dbReference type="NCBI Taxonomy" id="1441876"/>
    <lineage>
        <taxon>Bacteria</taxon>
        <taxon>Bacillati</taxon>
        <taxon>Actinomycetota</taxon>
        <taxon>Actinomycetes</taxon>
        <taxon>Kitasatosporales</taxon>
        <taxon>Streptomycetaceae</taxon>
        <taxon>Streptomyces</taxon>
    </lineage>
</organism>
<dbReference type="SUPFAM" id="SSF51735">
    <property type="entry name" value="NAD(P)-binding Rossmann-fold domains"/>
    <property type="match status" value="1"/>
</dbReference>
<keyword evidence="2" id="KW-1185">Reference proteome</keyword>
<accession>A0ABV9B2X0</accession>
<dbReference type="Gene3D" id="3.40.50.720">
    <property type="entry name" value="NAD(P)-binding Rossmann-like Domain"/>
    <property type="match status" value="1"/>
</dbReference>
<evidence type="ECO:0000313" key="2">
    <source>
        <dbReference type="Proteomes" id="UP001595839"/>
    </source>
</evidence>
<dbReference type="InterPro" id="IPR036291">
    <property type="entry name" value="NAD(P)-bd_dom_sf"/>
</dbReference>
<dbReference type="EMBL" id="JBHSFK010000039">
    <property type="protein sequence ID" value="MFC4506019.1"/>
    <property type="molecule type" value="Genomic_DNA"/>
</dbReference>
<comment type="caution">
    <text evidence="1">The sequence shown here is derived from an EMBL/GenBank/DDBJ whole genome shotgun (WGS) entry which is preliminary data.</text>
</comment>